<keyword evidence="1" id="KW-1133">Transmembrane helix</keyword>
<name>A0A3M7SEM8_BRAPC</name>
<dbReference type="Proteomes" id="UP000276133">
    <property type="component" value="Unassembled WGS sequence"/>
</dbReference>
<dbReference type="AlphaFoldDB" id="A0A3M7SEM8"/>
<proteinExistence type="predicted"/>
<gene>
    <name evidence="2" type="ORF">BpHYR1_025068</name>
</gene>
<organism evidence="2 3">
    <name type="scientific">Brachionus plicatilis</name>
    <name type="common">Marine rotifer</name>
    <name type="synonym">Brachionus muelleri</name>
    <dbReference type="NCBI Taxonomy" id="10195"/>
    <lineage>
        <taxon>Eukaryota</taxon>
        <taxon>Metazoa</taxon>
        <taxon>Spiralia</taxon>
        <taxon>Gnathifera</taxon>
        <taxon>Rotifera</taxon>
        <taxon>Eurotatoria</taxon>
        <taxon>Monogononta</taxon>
        <taxon>Pseudotrocha</taxon>
        <taxon>Ploima</taxon>
        <taxon>Brachionidae</taxon>
        <taxon>Brachionus</taxon>
    </lineage>
</organism>
<keyword evidence="1" id="KW-0812">Transmembrane</keyword>
<keyword evidence="3" id="KW-1185">Reference proteome</keyword>
<comment type="caution">
    <text evidence="2">The sequence shown here is derived from an EMBL/GenBank/DDBJ whole genome shotgun (WGS) entry which is preliminary data.</text>
</comment>
<evidence type="ECO:0000256" key="1">
    <source>
        <dbReference type="SAM" id="Phobius"/>
    </source>
</evidence>
<sequence length="77" mass="9070">MCFNIELSSQRFFFNTIKFIGILFLNPIGLFGASRQFEIFNAVIVEYNKVKYLAFSRTEERINLLGITWAQYLLGRH</sequence>
<dbReference type="EMBL" id="REGN01001523">
    <property type="protein sequence ID" value="RNA34125.1"/>
    <property type="molecule type" value="Genomic_DNA"/>
</dbReference>
<evidence type="ECO:0000313" key="2">
    <source>
        <dbReference type="EMBL" id="RNA34125.1"/>
    </source>
</evidence>
<feature type="transmembrane region" description="Helical" evidence="1">
    <location>
        <begin position="12"/>
        <end position="33"/>
    </location>
</feature>
<keyword evidence="1" id="KW-0472">Membrane</keyword>
<evidence type="ECO:0000313" key="3">
    <source>
        <dbReference type="Proteomes" id="UP000276133"/>
    </source>
</evidence>
<accession>A0A3M7SEM8</accession>
<protein>
    <submittedName>
        <fullName evidence="2">Uncharacterized protein</fullName>
    </submittedName>
</protein>
<reference evidence="2 3" key="1">
    <citation type="journal article" date="2018" name="Sci. Rep.">
        <title>Genomic signatures of local adaptation to the degree of environmental predictability in rotifers.</title>
        <authorList>
            <person name="Franch-Gras L."/>
            <person name="Hahn C."/>
            <person name="Garcia-Roger E.M."/>
            <person name="Carmona M.J."/>
            <person name="Serra M."/>
            <person name="Gomez A."/>
        </authorList>
    </citation>
    <scope>NUCLEOTIDE SEQUENCE [LARGE SCALE GENOMIC DNA]</scope>
    <source>
        <strain evidence="2">HYR1</strain>
    </source>
</reference>